<dbReference type="PANTHER" id="PTHR42693:SF53">
    <property type="entry name" value="ENDO-4-O-SULFATASE"/>
    <property type="match status" value="1"/>
</dbReference>
<dbReference type="RefSeq" id="WP_230274078.1">
    <property type="nucleotide sequence ID" value="NZ_JAJKFW010000023.1"/>
</dbReference>
<dbReference type="Proteomes" id="UP001430306">
    <property type="component" value="Unassembled WGS sequence"/>
</dbReference>
<feature type="chain" id="PRO_5045876825" evidence="5">
    <location>
        <begin position="30"/>
        <end position="511"/>
    </location>
</feature>
<dbReference type="Gene3D" id="3.30.1120.10">
    <property type="match status" value="1"/>
</dbReference>
<dbReference type="InterPro" id="IPR017850">
    <property type="entry name" value="Alkaline_phosphatase_core_sf"/>
</dbReference>
<protein>
    <submittedName>
        <fullName evidence="7">Arylsulfatase</fullName>
    </submittedName>
</protein>
<evidence type="ECO:0000256" key="5">
    <source>
        <dbReference type="SAM" id="SignalP"/>
    </source>
</evidence>
<dbReference type="Gene3D" id="3.40.720.10">
    <property type="entry name" value="Alkaline Phosphatase, subunit A"/>
    <property type="match status" value="1"/>
</dbReference>
<dbReference type="InterPro" id="IPR050738">
    <property type="entry name" value="Sulfatase"/>
</dbReference>
<reference evidence="7" key="1">
    <citation type="submission" date="2021-11" db="EMBL/GenBank/DDBJ databases">
        <title>Genome sequence.</title>
        <authorList>
            <person name="Sun Q."/>
        </authorList>
    </citation>
    <scope>NUCLEOTIDE SEQUENCE</scope>
    <source>
        <strain evidence="7">JC740</strain>
    </source>
</reference>
<organism evidence="7 8">
    <name type="scientific">Rhodopirellula halodulae</name>
    <dbReference type="NCBI Taxonomy" id="2894198"/>
    <lineage>
        <taxon>Bacteria</taxon>
        <taxon>Pseudomonadati</taxon>
        <taxon>Planctomycetota</taxon>
        <taxon>Planctomycetia</taxon>
        <taxon>Pirellulales</taxon>
        <taxon>Pirellulaceae</taxon>
        <taxon>Rhodopirellula</taxon>
    </lineage>
</organism>
<dbReference type="SUPFAM" id="SSF53649">
    <property type="entry name" value="Alkaline phosphatase-like"/>
    <property type="match status" value="1"/>
</dbReference>
<dbReference type="PROSITE" id="PS00149">
    <property type="entry name" value="SULFATASE_2"/>
    <property type="match status" value="1"/>
</dbReference>
<evidence type="ECO:0000256" key="4">
    <source>
        <dbReference type="ARBA" id="ARBA00022837"/>
    </source>
</evidence>
<evidence type="ECO:0000256" key="2">
    <source>
        <dbReference type="ARBA" id="ARBA00022723"/>
    </source>
</evidence>
<keyword evidence="2" id="KW-0479">Metal-binding</keyword>
<feature type="signal peptide" evidence="5">
    <location>
        <begin position="1"/>
        <end position="29"/>
    </location>
</feature>
<name>A0ABS8NHV1_9BACT</name>
<accession>A0ABS8NHV1</accession>
<evidence type="ECO:0000256" key="1">
    <source>
        <dbReference type="ARBA" id="ARBA00008779"/>
    </source>
</evidence>
<feature type="domain" description="Sulfatase N-terminal" evidence="6">
    <location>
        <begin position="35"/>
        <end position="394"/>
    </location>
</feature>
<keyword evidence="5" id="KW-0732">Signal</keyword>
<sequence>MTYQMIMRVALAAYAIACLEACVSVEAFAEEPAQPNVLILYADDLGFGDLNIQNADSKIPTPNLDQLAREGMRFTDGHSSSGICTPSRYALLTGRHHWREFHGIVNAFGESVFADEQLTMAEMFQQQGYRTAAIGKWHLGWDWDAIKKPDAKTFGEGKKKGYGPDAFDWSKSIPDGPLDHGFDSYFGDTVINFPPYCWIENDRVVKAPDTIMDTAKWKPIKEGNWECRPGPMTSDWDPYQNIPTTTRRGVEFITSQAETDQPFFLYFAFPSPHAPIIPNDEFDGRSGAGPYGDFVCETDDACGQLLRALDRSGQRDNTIVIFTADNGPERYAYARDEKFDHWSSQPFRGLKRDLYEGGHHVPFLIRWPGVTEQGSVCDALVSQVDLYATLAEALAFQVPEGQAHDSKSLMPLLNNAKQKHRQSLVQNTRQGEYALRDGDWLLVDAKSGYVSGRSKAWEAKRQVPSDDKQPHELYDLSVDIGQRDNVAAEYPEKVASMKQLLTQIREDAYPE</sequence>
<keyword evidence="8" id="KW-1185">Reference proteome</keyword>
<dbReference type="PANTHER" id="PTHR42693">
    <property type="entry name" value="ARYLSULFATASE FAMILY MEMBER"/>
    <property type="match status" value="1"/>
</dbReference>
<dbReference type="Pfam" id="PF00884">
    <property type="entry name" value="Sulfatase"/>
    <property type="match status" value="1"/>
</dbReference>
<dbReference type="PROSITE" id="PS00523">
    <property type="entry name" value="SULFATASE_1"/>
    <property type="match status" value="1"/>
</dbReference>
<dbReference type="InterPro" id="IPR024607">
    <property type="entry name" value="Sulfatase_CS"/>
</dbReference>
<proteinExistence type="inferred from homology"/>
<evidence type="ECO:0000313" key="8">
    <source>
        <dbReference type="Proteomes" id="UP001430306"/>
    </source>
</evidence>
<dbReference type="CDD" id="cd16143">
    <property type="entry name" value="ARS_like"/>
    <property type="match status" value="1"/>
</dbReference>
<keyword evidence="4" id="KW-0106">Calcium</keyword>
<evidence type="ECO:0000259" key="6">
    <source>
        <dbReference type="Pfam" id="PF00884"/>
    </source>
</evidence>
<keyword evidence="3" id="KW-0378">Hydrolase</keyword>
<gene>
    <name evidence="7" type="ORF">LOC71_12700</name>
</gene>
<evidence type="ECO:0000313" key="7">
    <source>
        <dbReference type="EMBL" id="MCC9643137.1"/>
    </source>
</evidence>
<comment type="similarity">
    <text evidence="1">Belongs to the sulfatase family.</text>
</comment>
<dbReference type="EMBL" id="JAJKFW010000023">
    <property type="protein sequence ID" value="MCC9643137.1"/>
    <property type="molecule type" value="Genomic_DNA"/>
</dbReference>
<evidence type="ECO:0000256" key="3">
    <source>
        <dbReference type="ARBA" id="ARBA00022801"/>
    </source>
</evidence>
<dbReference type="InterPro" id="IPR000917">
    <property type="entry name" value="Sulfatase_N"/>
</dbReference>
<comment type="caution">
    <text evidence="7">The sequence shown here is derived from an EMBL/GenBank/DDBJ whole genome shotgun (WGS) entry which is preliminary data.</text>
</comment>